<dbReference type="AlphaFoldDB" id="A0A2H0TXK6"/>
<protein>
    <submittedName>
        <fullName evidence="2">Uncharacterized protein</fullName>
    </submittedName>
</protein>
<name>A0A2H0TXK6_9BACT</name>
<gene>
    <name evidence="2" type="ORF">COU32_03770</name>
</gene>
<evidence type="ECO:0000256" key="1">
    <source>
        <dbReference type="SAM" id="SignalP"/>
    </source>
</evidence>
<comment type="caution">
    <text evidence="2">The sequence shown here is derived from an EMBL/GenBank/DDBJ whole genome shotgun (WGS) entry which is preliminary data.</text>
</comment>
<sequence length="502" mass="56470">MKRKNQVLWVAIVVCMLFVGTRTSAATKEILINRDSSQTTGRDVILFLEAPTGATEMRISNDVTFSDTSWRPYQRTKSWKLTVGRGQKIVYAQYKWSNGITSNIFNDTIQLEVPMGIDGKVEINKNVETTKSRQVTLTIEHSDWIEEMFISNTSDFNQFDARLPATQVPWTLTEGSGEKTVYVQLKNANGDFETYHDTITYKEPVGQIPGGTVLQSDTSQLYYLGFDGQIHPFLHSSVFHSWFDSIAKAKIRVVSSLTLRQYQVGKPVCIRGGTWLVRFQNFSQLYAVEPGCRLFPLRSEVEARIVYGADWKKRLVVLSEFESVSYSTVNRGVQDEAHDIIDRDNDGLDKATEDLYGSSDRLPDSDGDGLSDLEEVAVWFTSPIDNDTDNDGVGDMKQVLDEYLTDSIMSLSEDVYGYPGGLIIKSSADGKYYMNFIDGYTYFLSRKTTDAVFTSNQLDTTFVMSSSPFLSLTVRSGWHVRAASDVLLHPSLITNQGNLYAL</sequence>
<keyword evidence="1" id="KW-0732">Signal</keyword>
<dbReference type="Proteomes" id="UP000231530">
    <property type="component" value="Unassembled WGS sequence"/>
</dbReference>
<reference evidence="3" key="1">
    <citation type="submission" date="2017-09" db="EMBL/GenBank/DDBJ databases">
        <title>Depth-based differentiation of microbial function through sediment-hosted aquifers and enrichment of novel symbionts in the deep terrestrial subsurface.</title>
        <authorList>
            <person name="Probst A.J."/>
            <person name="Ladd B."/>
            <person name="Jarett J.K."/>
            <person name="Geller-Mcgrath D.E."/>
            <person name="Sieber C.M.K."/>
            <person name="Emerson J.B."/>
            <person name="Anantharaman K."/>
            <person name="Thomas B.C."/>
            <person name="Malmstrom R."/>
            <person name="Stieglmeier M."/>
            <person name="Klingl A."/>
            <person name="Woyke T."/>
            <person name="Ryan C.M."/>
            <person name="Banfield J.F."/>
        </authorList>
    </citation>
    <scope>NUCLEOTIDE SEQUENCE [LARGE SCALE GENOMIC DNA]</scope>
</reference>
<proteinExistence type="predicted"/>
<dbReference type="EMBL" id="PFBY01000040">
    <property type="protein sequence ID" value="PIR76137.1"/>
    <property type="molecule type" value="Genomic_DNA"/>
</dbReference>
<feature type="chain" id="PRO_5013776080" evidence="1">
    <location>
        <begin position="26"/>
        <end position="502"/>
    </location>
</feature>
<evidence type="ECO:0000313" key="2">
    <source>
        <dbReference type="EMBL" id="PIR76137.1"/>
    </source>
</evidence>
<evidence type="ECO:0000313" key="3">
    <source>
        <dbReference type="Proteomes" id="UP000231530"/>
    </source>
</evidence>
<accession>A0A2H0TXK6</accession>
<feature type="signal peptide" evidence="1">
    <location>
        <begin position="1"/>
        <end position="25"/>
    </location>
</feature>
<organism evidence="2 3">
    <name type="scientific">Candidatus Magasanikbacteria bacterium CG10_big_fil_rev_8_21_14_0_10_42_10</name>
    <dbReference type="NCBI Taxonomy" id="1974649"/>
    <lineage>
        <taxon>Bacteria</taxon>
        <taxon>Candidatus Magasanikiibacteriota</taxon>
    </lineage>
</organism>